<dbReference type="GO" id="GO:0016887">
    <property type="term" value="F:ATP hydrolysis activity"/>
    <property type="evidence" value="ECO:0007669"/>
    <property type="project" value="InterPro"/>
</dbReference>
<evidence type="ECO:0000256" key="1">
    <source>
        <dbReference type="ARBA" id="ARBA00022741"/>
    </source>
</evidence>
<dbReference type="InterPro" id="IPR005654">
    <property type="entry name" value="ATPase_AFG1-like"/>
</dbReference>
<evidence type="ECO:0000256" key="2">
    <source>
        <dbReference type="ARBA" id="ARBA00022840"/>
    </source>
</evidence>
<dbReference type="GO" id="GO:0005739">
    <property type="term" value="C:mitochondrion"/>
    <property type="evidence" value="ECO:0007669"/>
    <property type="project" value="TreeGrafter"/>
</dbReference>
<dbReference type="GO" id="GO:0005524">
    <property type="term" value="F:ATP binding"/>
    <property type="evidence" value="ECO:0007669"/>
    <property type="project" value="UniProtKB-KW"/>
</dbReference>
<dbReference type="PANTHER" id="PTHR12169">
    <property type="entry name" value="ATPASE N2B"/>
    <property type="match status" value="1"/>
</dbReference>
<dbReference type="PANTHER" id="PTHR12169:SF6">
    <property type="entry name" value="AFG1-LIKE ATPASE"/>
    <property type="match status" value="1"/>
</dbReference>
<sequence length="102" mass="12062">MKHRSQLRRFITLIDTLYDNRVRVVIGADCEPKDLFRMEEKDEFGDADRALMDDLKITKDSDDAKAAIFTGEEEMFACDRCLSRIMEMQTDEYWDKWGKNVN</sequence>
<name>I4DP75_PAPXU</name>
<proteinExistence type="evidence at transcript level"/>
<protein>
    <submittedName>
        <fullName evidence="3">ATPase n2b</fullName>
    </submittedName>
</protein>
<reference evidence="3" key="1">
    <citation type="journal article" date="2012" name="BMC Biol.">
        <title>Comprehensive microarray-based analysis for stage-specific larval camouflage pattern-associated genes in the swallowtail butterfly, Papilio xuthus.</title>
        <authorList>
            <person name="Futahashi R."/>
            <person name="Shirataki H."/>
            <person name="Narita T."/>
            <person name="Mita K."/>
            <person name="Fujiwara H."/>
        </authorList>
    </citation>
    <scope>NUCLEOTIDE SEQUENCE</scope>
    <source>
        <tissue evidence="3">Epidermis</tissue>
    </source>
</reference>
<dbReference type="Pfam" id="PF03969">
    <property type="entry name" value="AFG1_ATPase"/>
    <property type="match status" value="1"/>
</dbReference>
<keyword evidence="2" id="KW-0067">ATP-binding</keyword>
<dbReference type="AlphaFoldDB" id="I4DP75"/>
<evidence type="ECO:0000313" key="3">
    <source>
        <dbReference type="EMBL" id="BAM19715.1"/>
    </source>
</evidence>
<accession>I4DP75</accession>
<dbReference type="EMBL" id="AK403456">
    <property type="protein sequence ID" value="BAM19715.1"/>
    <property type="molecule type" value="mRNA"/>
</dbReference>
<keyword evidence="1" id="KW-0547">Nucleotide-binding</keyword>
<organism evidence="3">
    <name type="scientific">Papilio xuthus</name>
    <name type="common">Asian swallowtail butterfly</name>
    <dbReference type="NCBI Taxonomy" id="66420"/>
    <lineage>
        <taxon>Eukaryota</taxon>
        <taxon>Metazoa</taxon>
        <taxon>Ecdysozoa</taxon>
        <taxon>Arthropoda</taxon>
        <taxon>Hexapoda</taxon>
        <taxon>Insecta</taxon>
        <taxon>Pterygota</taxon>
        <taxon>Neoptera</taxon>
        <taxon>Endopterygota</taxon>
        <taxon>Lepidoptera</taxon>
        <taxon>Glossata</taxon>
        <taxon>Ditrysia</taxon>
        <taxon>Papilionoidea</taxon>
        <taxon>Papilionidae</taxon>
        <taxon>Papilioninae</taxon>
        <taxon>Papilio</taxon>
    </lineage>
</organism>